<evidence type="ECO:0000256" key="1">
    <source>
        <dbReference type="SAM" id="MobiDB-lite"/>
    </source>
</evidence>
<dbReference type="EMBL" id="DTGR01000106">
    <property type="protein sequence ID" value="HHS29355.1"/>
    <property type="molecule type" value="Genomic_DNA"/>
</dbReference>
<accession>A0A7V6A3A5</accession>
<gene>
    <name evidence="2" type="ORF">ENV52_06605</name>
</gene>
<sequence length="97" mass="10668">MTLTSLLGFFLGSLFCQGLYEGYQRLPQDQPAEHEKIQDIPGTQEPANSGKFASQDFAIDILEEPSFGETLAVQVDNRFGGCQEQGNGSCRKHQDGK</sequence>
<feature type="region of interest" description="Disordered" evidence="1">
    <location>
        <begin position="30"/>
        <end position="50"/>
    </location>
</feature>
<organism evidence="2">
    <name type="scientific">Desulfobacca acetoxidans</name>
    <dbReference type="NCBI Taxonomy" id="60893"/>
    <lineage>
        <taxon>Bacteria</taxon>
        <taxon>Pseudomonadati</taxon>
        <taxon>Thermodesulfobacteriota</taxon>
        <taxon>Desulfobaccia</taxon>
        <taxon>Desulfobaccales</taxon>
        <taxon>Desulfobaccaceae</taxon>
        <taxon>Desulfobacca</taxon>
    </lineage>
</organism>
<comment type="caution">
    <text evidence="2">The sequence shown here is derived from an EMBL/GenBank/DDBJ whole genome shotgun (WGS) entry which is preliminary data.</text>
</comment>
<evidence type="ECO:0000313" key="2">
    <source>
        <dbReference type="EMBL" id="HHS29355.1"/>
    </source>
</evidence>
<protein>
    <submittedName>
        <fullName evidence="2">Uncharacterized protein</fullName>
    </submittedName>
</protein>
<reference evidence="2" key="1">
    <citation type="journal article" date="2020" name="mSystems">
        <title>Genome- and Community-Level Interaction Insights into Carbon Utilization and Element Cycling Functions of Hydrothermarchaeota in Hydrothermal Sediment.</title>
        <authorList>
            <person name="Zhou Z."/>
            <person name="Liu Y."/>
            <person name="Xu W."/>
            <person name="Pan J."/>
            <person name="Luo Z.H."/>
            <person name="Li M."/>
        </authorList>
    </citation>
    <scope>NUCLEOTIDE SEQUENCE [LARGE SCALE GENOMIC DNA]</scope>
    <source>
        <strain evidence="2">SpSt-767</strain>
    </source>
</reference>
<dbReference type="AlphaFoldDB" id="A0A7V6A3A5"/>
<name>A0A7V6A3A5_9BACT</name>
<proteinExistence type="predicted"/>